<dbReference type="Proteomes" id="UP000008394">
    <property type="component" value="Chromosome"/>
</dbReference>
<dbReference type="KEGG" id="bnm:BALAC2494_01936"/>
<accession>A0A806FHD1</accession>
<protein>
    <submittedName>
        <fullName evidence="1">Uncharacterized protein</fullName>
    </submittedName>
</protein>
<gene>
    <name evidence="1" type="ORF">BALAC2494_01936</name>
</gene>
<dbReference type="AlphaFoldDB" id="A0A806FHD1"/>
<evidence type="ECO:0000313" key="1">
    <source>
        <dbReference type="EMBL" id="AEK30165.1"/>
    </source>
</evidence>
<evidence type="ECO:0000313" key="2">
    <source>
        <dbReference type="Proteomes" id="UP000008394"/>
    </source>
</evidence>
<proteinExistence type="predicted"/>
<organism evidence="1 2">
    <name type="scientific">Bifidobacterium animalis subsp. lactis CNCM I-2494</name>
    <dbReference type="NCBI Taxonomy" id="1042403"/>
    <lineage>
        <taxon>Bacteria</taxon>
        <taxon>Bacillati</taxon>
        <taxon>Actinomycetota</taxon>
        <taxon>Actinomycetes</taxon>
        <taxon>Bifidobacteriales</taxon>
        <taxon>Bifidobacteriaceae</taxon>
        <taxon>Bifidobacterium</taxon>
    </lineage>
</organism>
<dbReference type="EMBL" id="CP002915">
    <property type="protein sequence ID" value="AEK30165.1"/>
    <property type="molecule type" value="Genomic_DNA"/>
</dbReference>
<sequence>MFNIESIKSVVLLANLPVSAPAMLSSVLETFPEQADMLRTHAMTAIKDGMLRVLFIHAPLQNGKPNTMHQLWPMFGFPRW</sequence>
<name>A0A806FHD1_BIFAN</name>
<reference evidence="1 2" key="1">
    <citation type="journal article" date="2011" name="J. Bacteriol.">
        <title>Genome Sequence of the Probiotic Strain Bifidobacterium animalis subsp. lactis CNCM I-2494.</title>
        <authorList>
            <person name="Chervaux C."/>
            <person name="Grimaldi C."/>
            <person name="Bolotin A."/>
            <person name="Quinquis B."/>
            <person name="Legrain-Raspaud S."/>
            <person name="van Hylckama Vlieg J.E."/>
            <person name="Denariaz G."/>
            <person name="Smokvina T."/>
        </authorList>
    </citation>
    <scope>NUCLEOTIDE SEQUENCE [LARGE SCALE GENOMIC DNA]</scope>
    <source>
        <strain evidence="1 2">CNCM I-2494</strain>
    </source>
</reference>